<feature type="compositionally biased region" description="Basic and acidic residues" evidence="1">
    <location>
        <begin position="118"/>
        <end position="150"/>
    </location>
</feature>
<gene>
    <name evidence="2" type="primary">BBa0076N07.33</name>
</gene>
<dbReference type="AlphaFoldDB" id="A0A679BDE1"/>
<dbReference type="EMBL" id="AP018870">
    <property type="protein sequence ID" value="BBF89738.1"/>
    <property type="molecule type" value="Genomic_DNA"/>
</dbReference>
<feature type="region of interest" description="Disordered" evidence="1">
    <location>
        <begin position="54"/>
        <end position="159"/>
    </location>
</feature>
<feature type="region of interest" description="Disordered" evidence="1">
    <location>
        <begin position="1"/>
        <end position="40"/>
    </location>
</feature>
<proteinExistence type="predicted"/>
<feature type="compositionally biased region" description="Basic and acidic residues" evidence="1">
    <location>
        <begin position="16"/>
        <end position="26"/>
    </location>
</feature>
<name>A0A679BDE1_ORYNI</name>
<organism evidence="2">
    <name type="scientific">Oryza nivara</name>
    <name type="common">Indian wild rice</name>
    <name type="synonym">Oryza sativa f. spontanea</name>
    <dbReference type="NCBI Taxonomy" id="4536"/>
    <lineage>
        <taxon>Eukaryota</taxon>
        <taxon>Viridiplantae</taxon>
        <taxon>Streptophyta</taxon>
        <taxon>Embryophyta</taxon>
        <taxon>Tracheophyta</taxon>
        <taxon>Spermatophyta</taxon>
        <taxon>Magnoliopsida</taxon>
        <taxon>Liliopsida</taxon>
        <taxon>Poales</taxon>
        <taxon>Poaceae</taxon>
        <taxon>BOP clade</taxon>
        <taxon>Oryzoideae</taxon>
        <taxon>Oryzeae</taxon>
        <taxon>Oryzinae</taxon>
        <taxon>Oryza</taxon>
    </lineage>
</organism>
<sequence length="171" mass="18651">MARPFPAIGGAIQGEIKGERERRERGLIPPNQFGNPMLDSRGFGGGLVLGFTGEREAGRQLEEEGDGGLARGPHAGRALSARATHVRGREGRLGRGAARVGPGGRPRRRGGGGGLGRGEGEPKRREREKERERKRGRREGLRPRAERERGGLWARFGPKEKGGLFLDFLFK</sequence>
<evidence type="ECO:0000256" key="1">
    <source>
        <dbReference type="SAM" id="MobiDB-lite"/>
    </source>
</evidence>
<accession>A0A679BDE1</accession>
<reference evidence="2" key="1">
    <citation type="submission" date="2018-08" db="EMBL/GenBank/DDBJ databases">
        <title>Oryza nivara genomic DNA, chromosome 11, BAC clone:BBa0076N07.</title>
        <authorList>
            <person name="Wu J."/>
            <person name="Kanamori H."/>
        </authorList>
    </citation>
    <scope>NUCLEOTIDE SEQUENCE</scope>
    <source>
        <strain evidence="2">W0106</strain>
    </source>
</reference>
<protein>
    <submittedName>
        <fullName evidence="2">BKRF1 encodes EBNA-1 protein-like</fullName>
    </submittedName>
</protein>
<evidence type="ECO:0000313" key="2">
    <source>
        <dbReference type="EMBL" id="BBF89738.1"/>
    </source>
</evidence>